<evidence type="ECO:0000256" key="1">
    <source>
        <dbReference type="ARBA" id="ARBA00001946"/>
    </source>
</evidence>
<dbReference type="RefSeq" id="WP_290314745.1">
    <property type="nucleotide sequence ID" value="NZ_JAUFPN010000010.1"/>
</dbReference>
<dbReference type="InterPro" id="IPR043519">
    <property type="entry name" value="NT_sf"/>
</dbReference>
<evidence type="ECO:0000256" key="8">
    <source>
        <dbReference type="ARBA" id="ARBA00022842"/>
    </source>
</evidence>
<dbReference type="EMBL" id="JAUFPN010000010">
    <property type="protein sequence ID" value="MDN3563014.1"/>
    <property type="molecule type" value="Genomic_DNA"/>
</dbReference>
<comment type="caution">
    <text evidence="11">The sequence shown here is derived from an EMBL/GenBank/DDBJ whole genome shotgun (WGS) entry which is preliminary data.</text>
</comment>
<sequence length="147" mass="16071">MDPAAFLSIRLPPEVRNRVKAAAAARGQTVQDLVGRLVEHFLAEQDRKPPTLAVILTRLREHEAALRRRGIIGLWVFGSVARGEAQLDSDIDLIAELDPAARISLTGLASLRAELADLLGAPVDLAEWGILRQPVLDQARREAVQAF</sequence>
<dbReference type="Proteomes" id="UP001529369">
    <property type="component" value="Unassembled WGS sequence"/>
</dbReference>
<comment type="similarity">
    <text evidence="9">Belongs to the MntA antitoxin family.</text>
</comment>
<keyword evidence="2" id="KW-1277">Toxin-antitoxin system</keyword>
<keyword evidence="7" id="KW-0067">ATP-binding</keyword>
<evidence type="ECO:0000256" key="5">
    <source>
        <dbReference type="ARBA" id="ARBA00022723"/>
    </source>
</evidence>
<dbReference type="InterPro" id="IPR002934">
    <property type="entry name" value="Polymerase_NTP_transf_dom"/>
</dbReference>
<keyword evidence="12" id="KW-1185">Reference proteome</keyword>
<evidence type="ECO:0000256" key="6">
    <source>
        <dbReference type="ARBA" id="ARBA00022741"/>
    </source>
</evidence>
<keyword evidence="6" id="KW-0547">Nucleotide-binding</keyword>
<keyword evidence="5" id="KW-0479">Metal-binding</keyword>
<evidence type="ECO:0000256" key="2">
    <source>
        <dbReference type="ARBA" id="ARBA00022649"/>
    </source>
</evidence>
<keyword evidence="4" id="KW-0548">Nucleotidyltransferase</keyword>
<evidence type="ECO:0000259" key="10">
    <source>
        <dbReference type="Pfam" id="PF01909"/>
    </source>
</evidence>
<feature type="domain" description="Polymerase nucleotidyl transferase" evidence="10">
    <location>
        <begin position="60"/>
        <end position="135"/>
    </location>
</feature>
<evidence type="ECO:0000313" key="12">
    <source>
        <dbReference type="Proteomes" id="UP001529369"/>
    </source>
</evidence>
<dbReference type="PANTHER" id="PTHR33571:SF12">
    <property type="entry name" value="BSL3053 PROTEIN"/>
    <property type="match status" value="1"/>
</dbReference>
<comment type="cofactor">
    <cofactor evidence="1">
        <name>Mg(2+)</name>
        <dbReference type="ChEBI" id="CHEBI:18420"/>
    </cofactor>
</comment>
<dbReference type="InterPro" id="IPR010985">
    <property type="entry name" value="Ribbon_hlx_hlx"/>
</dbReference>
<evidence type="ECO:0000256" key="3">
    <source>
        <dbReference type="ARBA" id="ARBA00022679"/>
    </source>
</evidence>
<dbReference type="SUPFAM" id="SSF47598">
    <property type="entry name" value="Ribbon-helix-helix"/>
    <property type="match status" value="1"/>
</dbReference>
<dbReference type="Gene3D" id="3.30.460.10">
    <property type="entry name" value="Beta Polymerase, domain 2"/>
    <property type="match status" value="1"/>
</dbReference>
<protein>
    <submittedName>
        <fullName evidence="11">Nucleotidyltransferase domain-containing protein</fullName>
    </submittedName>
</protein>
<dbReference type="InterPro" id="IPR052038">
    <property type="entry name" value="Type-VII_TA_antitoxin"/>
</dbReference>
<name>A0ABT7ZZX6_9PROT</name>
<evidence type="ECO:0000313" key="11">
    <source>
        <dbReference type="EMBL" id="MDN3563014.1"/>
    </source>
</evidence>
<reference evidence="12" key="1">
    <citation type="journal article" date="2019" name="Int. J. Syst. Evol. Microbiol.">
        <title>The Global Catalogue of Microorganisms (GCM) 10K type strain sequencing project: providing services to taxonomists for standard genome sequencing and annotation.</title>
        <authorList>
            <consortium name="The Broad Institute Genomics Platform"/>
            <consortium name="The Broad Institute Genome Sequencing Center for Infectious Disease"/>
            <person name="Wu L."/>
            <person name="Ma J."/>
        </authorList>
    </citation>
    <scope>NUCLEOTIDE SEQUENCE [LARGE SCALE GENOMIC DNA]</scope>
    <source>
        <strain evidence="12">CECT 7131</strain>
    </source>
</reference>
<dbReference type="Pfam" id="PF01909">
    <property type="entry name" value="NTP_transf_2"/>
    <property type="match status" value="1"/>
</dbReference>
<dbReference type="SUPFAM" id="SSF81301">
    <property type="entry name" value="Nucleotidyltransferase"/>
    <property type="match status" value="1"/>
</dbReference>
<keyword evidence="8" id="KW-0460">Magnesium</keyword>
<organism evidence="11 12">
    <name type="scientific">Paeniroseomonas aquatica</name>
    <dbReference type="NCBI Taxonomy" id="373043"/>
    <lineage>
        <taxon>Bacteria</taxon>
        <taxon>Pseudomonadati</taxon>
        <taxon>Pseudomonadota</taxon>
        <taxon>Alphaproteobacteria</taxon>
        <taxon>Acetobacterales</taxon>
        <taxon>Acetobacteraceae</taxon>
        <taxon>Paeniroseomonas</taxon>
    </lineage>
</organism>
<evidence type="ECO:0000256" key="9">
    <source>
        <dbReference type="ARBA" id="ARBA00038276"/>
    </source>
</evidence>
<dbReference type="CDD" id="cd05403">
    <property type="entry name" value="NT_KNTase_like"/>
    <property type="match status" value="1"/>
</dbReference>
<evidence type="ECO:0000256" key="7">
    <source>
        <dbReference type="ARBA" id="ARBA00022840"/>
    </source>
</evidence>
<dbReference type="PANTHER" id="PTHR33571">
    <property type="entry name" value="SSL8005 PROTEIN"/>
    <property type="match status" value="1"/>
</dbReference>
<accession>A0ABT7ZZX6</accession>
<proteinExistence type="inferred from homology"/>
<keyword evidence="3" id="KW-0808">Transferase</keyword>
<evidence type="ECO:0000256" key="4">
    <source>
        <dbReference type="ARBA" id="ARBA00022695"/>
    </source>
</evidence>
<gene>
    <name evidence="11" type="ORF">QWZ14_01290</name>
</gene>